<sequence>MTSLVAIRTEAPQSPPQSAKLRSSLRLPLARSVSEPAPLDKPQPFSPSIFKSPLLAPSTSSPEVKRCRLEPQSLPTSPCCDSSTLHRSMVLRKVRALDCASLARSLSTGGGNGILLIDIRPFLAFNLSHIAGSVNINCQDRISRKRLSKRSLLSELASSKEVKEALRKRHYKEIVVYDQSTVEFDKLSSTHPLFLALTSLVEENREPAVLIGGHSEFQRQYHEHCETTLISSAPEEPPSYDLHKHPISRILPHLYLGNASDARDRQKLADHSISRILAISADEDSLVQPLLETKIIAATDNCSQNMKQFFEEAFSFIEAARKKGERVLLHCQAGVSRSPTIAIAYMMRLERISMYEAYRRVKEIRSIISPNLNFVGQLMELEASLQGPSWSEKQAEATSAPVGGIS</sequence>
<comment type="caution">
    <text evidence="9">The sequence shown here is derived from an EMBL/GenBank/DDBJ whole genome shotgun (WGS) entry which is preliminary data.</text>
</comment>
<feature type="compositionally biased region" description="Low complexity" evidence="5">
    <location>
        <begin position="21"/>
        <end position="34"/>
    </location>
</feature>
<dbReference type="SMART" id="SM00195">
    <property type="entry name" value="DSPc"/>
    <property type="match status" value="1"/>
</dbReference>
<organism evidence="9 10">
    <name type="scientific">Cloeon dipterum</name>
    <dbReference type="NCBI Taxonomy" id="197152"/>
    <lineage>
        <taxon>Eukaryota</taxon>
        <taxon>Metazoa</taxon>
        <taxon>Ecdysozoa</taxon>
        <taxon>Arthropoda</taxon>
        <taxon>Hexapoda</taxon>
        <taxon>Insecta</taxon>
        <taxon>Pterygota</taxon>
        <taxon>Palaeoptera</taxon>
        <taxon>Ephemeroptera</taxon>
        <taxon>Pisciforma</taxon>
        <taxon>Baetidae</taxon>
        <taxon>Cloeon</taxon>
    </lineage>
</organism>
<dbReference type="InterPro" id="IPR000387">
    <property type="entry name" value="Tyr_Pase_dom"/>
</dbReference>
<comment type="similarity">
    <text evidence="1">Belongs to the protein-tyrosine phosphatase family. Non-receptor class dual specificity subfamily.</text>
</comment>
<keyword evidence="4" id="KW-0904">Protein phosphatase</keyword>
<dbReference type="SUPFAM" id="SSF52799">
    <property type="entry name" value="(Phosphotyrosine protein) phosphatases II"/>
    <property type="match status" value="1"/>
</dbReference>
<dbReference type="InterPro" id="IPR000340">
    <property type="entry name" value="Dual-sp_phosphatase_cat-dom"/>
</dbReference>
<dbReference type="Pfam" id="PF00782">
    <property type="entry name" value="DSPc"/>
    <property type="match status" value="1"/>
</dbReference>
<feature type="domain" description="Tyrosine specific protein phosphatases" evidence="7">
    <location>
        <begin position="307"/>
        <end position="365"/>
    </location>
</feature>
<dbReference type="GO" id="GO:0005829">
    <property type="term" value="C:cytosol"/>
    <property type="evidence" value="ECO:0007669"/>
    <property type="project" value="TreeGrafter"/>
</dbReference>
<dbReference type="Gene3D" id="3.90.190.10">
    <property type="entry name" value="Protein tyrosine phosphatase superfamily"/>
    <property type="match status" value="1"/>
</dbReference>
<dbReference type="PROSITE" id="PS50054">
    <property type="entry name" value="TYR_PHOSPHATASE_DUAL"/>
    <property type="match status" value="1"/>
</dbReference>
<dbReference type="InterPro" id="IPR029021">
    <property type="entry name" value="Prot-tyrosine_phosphatase-like"/>
</dbReference>
<reference evidence="9 10" key="1">
    <citation type="submission" date="2020-04" db="EMBL/GenBank/DDBJ databases">
        <authorList>
            <person name="Alioto T."/>
            <person name="Alioto T."/>
            <person name="Gomez Garrido J."/>
        </authorList>
    </citation>
    <scope>NUCLEOTIDE SEQUENCE [LARGE SCALE GENOMIC DNA]</scope>
</reference>
<evidence type="ECO:0000256" key="1">
    <source>
        <dbReference type="ARBA" id="ARBA00008601"/>
    </source>
</evidence>
<dbReference type="AlphaFoldDB" id="A0A8S1D2W5"/>
<gene>
    <name evidence="9" type="ORF">CLODIP_2_CD11583</name>
</gene>
<proteinExistence type="inferred from homology"/>
<evidence type="ECO:0000256" key="2">
    <source>
        <dbReference type="ARBA" id="ARBA00013064"/>
    </source>
</evidence>
<evidence type="ECO:0000256" key="3">
    <source>
        <dbReference type="ARBA" id="ARBA00022801"/>
    </source>
</evidence>
<keyword evidence="3" id="KW-0378">Hydrolase</keyword>
<dbReference type="Pfam" id="PF00581">
    <property type="entry name" value="Rhodanese"/>
    <property type="match status" value="1"/>
</dbReference>
<dbReference type="InterPro" id="IPR016130">
    <property type="entry name" value="Tyr_Pase_AS"/>
</dbReference>
<dbReference type="PROSITE" id="PS50056">
    <property type="entry name" value="TYR_PHOSPHATASE_2"/>
    <property type="match status" value="1"/>
</dbReference>
<dbReference type="EC" id="3.1.3.48" evidence="2"/>
<feature type="domain" description="Rhodanese" evidence="8">
    <location>
        <begin position="110"/>
        <end position="226"/>
    </location>
</feature>
<accession>A0A8S1D2W5</accession>
<dbReference type="Proteomes" id="UP000494165">
    <property type="component" value="Unassembled WGS sequence"/>
</dbReference>
<dbReference type="EMBL" id="CADEPI010000153">
    <property type="protein sequence ID" value="CAB3377930.1"/>
    <property type="molecule type" value="Genomic_DNA"/>
</dbReference>
<feature type="region of interest" description="Disordered" evidence="5">
    <location>
        <begin position="1"/>
        <end position="62"/>
    </location>
</feature>
<dbReference type="InterPro" id="IPR020422">
    <property type="entry name" value="TYR_PHOSPHATASE_DUAL_dom"/>
</dbReference>
<dbReference type="Gene3D" id="3.40.250.10">
    <property type="entry name" value="Rhodanese-like domain"/>
    <property type="match status" value="1"/>
</dbReference>
<evidence type="ECO:0000259" key="8">
    <source>
        <dbReference type="PROSITE" id="PS50206"/>
    </source>
</evidence>
<dbReference type="PANTHER" id="PTHR10159:SF528">
    <property type="entry name" value="PUCKERED, ISOFORM A"/>
    <property type="match status" value="1"/>
</dbReference>
<evidence type="ECO:0000313" key="9">
    <source>
        <dbReference type="EMBL" id="CAB3377930.1"/>
    </source>
</evidence>
<dbReference type="GO" id="GO:0008330">
    <property type="term" value="F:protein tyrosine/threonine phosphatase activity"/>
    <property type="evidence" value="ECO:0007669"/>
    <property type="project" value="TreeGrafter"/>
</dbReference>
<dbReference type="GO" id="GO:0017017">
    <property type="term" value="F:MAP kinase tyrosine/serine/threonine phosphatase activity"/>
    <property type="evidence" value="ECO:0007669"/>
    <property type="project" value="TreeGrafter"/>
</dbReference>
<feature type="domain" description="Tyrosine-protein phosphatase" evidence="6">
    <location>
        <begin position="245"/>
        <end position="387"/>
    </location>
</feature>
<dbReference type="SMART" id="SM00450">
    <property type="entry name" value="RHOD"/>
    <property type="match status" value="1"/>
</dbReference>
<dbReference type="PROSITE" id="PS00383">
    <property type="entry name" value="TYR_PHOSPHATASE_1"/>
    <property type="match status" value="1"/>
</dbReference>
<evidence type="ECO:0000256" key="5">
    <source>
        <dbReference type="SAM" id="MobiDB-lite"/>
    </source>
</evidence>
<dbReference type="PANTHER" id="PTHR10159">
    <property type="entry name" value="DUAL SPECIFICITY PROTEIN PHOSPHATASE"/>
    <property type="match status" value="1"/>
</dbReference>
<dbReference type="CDD" id="cd01446">
    <property type="entry name" value="DSP_MapKP"/>
    <property type="match status" value="1"/>
</dbReference>
<evidence type="ECO:0000259" key="7">
    <source>
        <dbReference type="PROSITE" id="PS50056"/>
    </source>
</evidence>
<dbReference type="GO" id="GO:0043409">
    <property type="term" value="P:negative regulation of MAPK cascade"/>
    <property type="evidence" value="ECO:0007669"/>
    <property type="project" value="TreeGrafter"/>
</dbReference>
<evidence type="ECO:0000256" key="4">
    <source>
        <dbReference type="ARBA" id="ARBA00022912"/>
    </source>
</evidence>
<evidence type="ECO:0000259" key="6">
    <source>
        <dbReference type="PROSITE" id="PS50054"/>
    </source>
</evidence>
<dbReference type="SUPFAM" id="SSF52821">
    <property type="entry name" value="Rhodanese/Cell cycle control phosphatase"/>
    <property type="match status" value="1"/>
</dbReference>
<keyword evidence="10" id="KW-1185">Reference proteome</keyword>
<dbReference type="OrthoDB" id="426001at2759"/>
<name>A0A8S1D2W5_9INSE</name>
<dbReference type="GO" id="GO:0033550">
    <property type="term" value="F:MAP kinase tyrosine phosphatase activity"/>
    <property type="evidence" value="ECO:0007669"/>
    <property type="project" value="TreeGrafter"/>
</dbReference>
<dbReference type="PROSITE" id="PS50206">
    <property type="entry name" value="RHODANESE_3"/>
    <property type="match status" value="1"/>
</dbReference>
<dbReference type="InterPro" id="IPR036873">
    <property type="entry name" value="Rhodanese-like_dom_sf"/>
</dbReference>
<evidence type="ECO:0000313" key="10">
    <source>
        <dbReference type="Proteomes" id="UP000494165"/>
    </source>
</evidence>
<dbReference type="InterPro" id="IPR001763">
    <property type="entry name" value="Rhodanese-like_dom"/>
</dbReference>
<protein>
    <recommendedName>
        <fullName evidence="2">protein-tyrosine-phosphatase</fullName>
        <ecNumber evidence="2">3.1.3.48</ecNumber>
    </recommendedName>
</protein>